<comment type="pathway">
    <text evidence="1">Cofactor biosynthesis; thiamine diphosphate biosynthesis.</text>
</comment>
<feature type="domain" description="Thiamine phosphate synthase/TenI" evidence="3">
    <location>
        <begin position="3"/>
        <end position="175"/>
    </location>
</feature>
<dbReference type="RefSeq" id="WP_279295558.1">
    <property type="nucleotide sequence ID" value="NZ_JAOTIF010000001.1"/>
</dbReference>
<dbReference type="SUPFAM" id="SSF51391">
    <property type="entry name" value="Thiamin phosphate synthase"/>
    <property type="match status" value="1"/>
</dbReference>
<dbReference type="GO" id="GO:0009228">
    <property type="term" value="P:thiamine biosynthetic process"/>
    <property type="evidence" value="ECO:0007669"/>
    <property type="project" value="UniProtKB-KW"/>
</dbReference>
<organism evidence="4 5">
    <name type="scientific">Paraflavisolibacter caeni</name>
    <dbReference type="NCBI Taxonomy" id="2982496"/>
    <lineage>
        <taxon>Bacteria</taxon>
        <taxon>Pseudomonadati</taxon>
        <taxon>Bacteroidota</taxon>
        <taxon>Chitinophagia</taxon>
        <taxon>Chitinophagales</taxon>
        <taxon>Chitinophagaceae</taxon>
        <taxon>Paraflavisolibacter</taxon>
    </lineage>
</organism>
<sequence length="199" mass="22248">MLIVISDAAMIQNEAEMINALFNEGMEIFHLRKPEATASALQQLVEQVDPEHRSKISLHAHHHLASMLGTMRLHYTESKRRCSTQVEWQALQQGGFLLTTSIHQVEEADNLSCCFAYAFLGPVFNSISKQGYESTISKETKLPSPGTKLIAIGGIRENNLEDALQMGFHGVAILGSVWQNNDPVKSFRKIKKTWNSIVL</sequence>
<keyword evidence="5" id="KW-1185">Reference proteome</keyword>
<accession>A0A9X2XNG0</accession>
<evidence type="ECO:0000259" key="3">
    <source>
        <dbReference type="Pfam" id="PF02581"/>
    </source>
</evidence>
<dbReference type="Proteomes" id="UP001155483">
    <property type="component" value="Unassembled WGS sequence"/>
</dbReference>
<dbReference type="CDD" id="cd00564">
    <property type="entry name" value="TMP_TenI"/>
    <property type="match status" value="1"/>
</dbReference>
<gene>
    <name evidence="4" type="ORF">OCK74_03260</name>
</gene>
<dbReference type="Gene3D" id="3.20.20.70">
    <property type="entry name" value="Aldolase class I"/>
    <property type="match status" value="1"/>
</dbReference>
<dbReference type="GO" id="GO:0005737">
    <property type="term" value="C:cytoplasm"/>
    <property type="evidence" value="ECO:0007669"/>
    <property type="project" value="TreeGrafter"/>
</dbReference>
<dbReference type="PANTHER" id="PTHR20857:SF15">
    <property type="entry name" value="THIAMINE-PHOSPHATE SYNTHASE"/>
    <property type="match status" value="1"/>
</dbReference>
<dbReference type="AlphaFoldDB" id="A0A9X2XNG0"/>
<reference evidence="4" key="2">
    <citation type="submission" date="2023-04" db="EMBL/GenBank/DDBJ databases">
        <title>Paracnuella aquatica gen. nov., sp. nov., a member of the family Chitinophagaceae isolated from a hot spring.</title>
        <authorList>
            <person name="Wang C."/>
        </authorList>
    </citation>
    <scope>NUCLEOTIDE SEQUENCE</scope>
    <source>
        <strain evidence="4">LB-8</strain>
    </source>
</reference>
<dbReference type="InterPro" id="IPR036206">
    <property type="entry name" value="ThiamineP_synth_sf"/>
</dbReference>
<dbReference type="GO" id="GO:0004789">
    <property type="term" value="F:thiamine-phosphate diphosphorylase activity"/>
    <property type="evidence" value="ECO:0007669"/>
    <property type="project" value="TreeGrafter"/>
</dbReference>
<dbReference type="EMBL" id="JAOTIF010000001">
    <property type="protein sequence ID" value="MCU7548114.1"/>
    <property type="molecule type" value="Genomic_DNA"/>
</dbReference>
<dbReference type="Pfam" id="PF02581">
    <property type="entry name" value="TMP-TENI"/>
    <property type="match status" value="1"/>
</dbReference>
<dbReference type="InterPro" id="IPR013785">
    <property type="entry name" value="Aldolase_TIM"/>
</dbReference>
<keyword evidence="2" id="KW-0784">Thiamine biosynthesis</keyword>
<dbReference type="InterPro" id="IPR022998">
    <property type="entry name" value="ThiamineP_synth_TenI"/>
</dbReference>
<dbReference type="PANTHER" id="PTHR20857">
    <property type="entry name" value="THIAMINE-PHOSPHATE PYROPHOSPHORYLASE"/>
    <property type="match status" value="1"/>
</dbReference>
<reference evidence="4" key="1">
    <citation type="submission" date="2022-09" db="EMBL/GenBank/DDBJ databases">
        <authorList>
            <person name="Yuan C."/>
            <person name="Ke Z."/>
        </authorList>
    </citation>
    <scope>NUCLEOTIDE SEQUENCE</scope>
    <source>
        <strain evidence="4">LB-8</strain>
    </source>
</reference>
<comment type="caution">
    <text evidence="4">The sequence shown here is derived from an EMBL/GenBank/DDBJ whole genome shotgun (WGS) entry which is preliminary data.</text>
</comment>
<proteinExistence type="predicted"/>
<evidence type="ECO:0000256" key="2">
    <source>
        <dbReference type="ARBA" id="ARBA00022977"/>
    </source>
</evidence>
<evidence type="ECO:0000313" key="5">
    <source>
        <dbReference type="Proteomes" id="UP001155483"/>
    </source>
</evidence>
<evidence type="ECO:0000313" key="4">
    <source>
        <dbReference type="EMBL" id="MCU7548114.1"/>
    </source>
</evidence>
<evidence type="ECO:0000256" key="1">
    <source>
        <dbReference type="ARBA" id="ARBA00004948"/>
    </source>
</evidence>
<name>A0A9X2XNG0_9BACT</name>
<protein>
    <submittedName>
        <fullName evidence="4">Thiamine phosphate synthase</fullName>
    </submittedName>
</protein>